<gene>
    <name evidence="1" type="ORF">FZEAL_4435</name>
</gene>
<dbReference type="EMBL" id="JABEYC010000305">
    <property type="protein sequence ID" value="KAF4979340.1"/>
    <property type="molecule type" value="Genomic_DNA"/>
</dbReference>
<reference evidence="1" key="2">
    <citation type="submission" date="2020-05" db="EMBL/GenBank/DDBJ databases">
        <authorList>
            <person name="Kim H.-S."/>
            <person name="Proctor R.H."/>
            <person name="Brown D.W."/>
        </authorList>
    </citation>
    <scope>NUCLEOTIDE SEQUENCE</scope>
    <source>
        <strain evidence="1">NRRL 22465</strain>
    </source>
</reference>
<protein>
    <submittedName>
        <fullName evidence="1">Uncharacterized protein</fullName>
    </submittedName>
</protein>
<evidence type="ECO:0000313" key="2">
    <source>
        <dbReference type="Proteomes" id="UP000635477"/>
    </source>
</evidence>
<organism evidence="1 2">
    <name type="scientific">Fusarium zealandicum</name>
    <dbReference type="NCBI Taxonomy" id="1053134"/>
    <lineage>
        <taxon>Eukaryota</taxon>
        <taxon>Fungi</taxon>
        <taxon>Dikarya</taxon>
        <taxon>Ascomycota</taxon>
        <taxon>Pezizomycotina</taxon>
        <taxon>Sordariomycetes</taxon>
        <taxon>Hypocreomycetidae</taxon>
        <taxon>Hypocreales</taxon>
        <taxon>Nectriaceae</taxon>
        <taxon>Fusarium</taxon>
        <taxon>Fusarium staphyleae species complex</taxon>
    </lineage>
</organism>
<name>A0A8H4XLW8_9HYPO</name>
<keyword evidence="2" id="KW-1185">Reference proteome</keyword>
<accession>A0A8H4XLW8</accession>
<sequence>MGVLRLDSPKAAAEQPQTRWTYNANMFKPAAETIDAGLNWWAVAPTRNTGVGLVDVDPAPIFNDARAQADAALEVRMVKGLDRPGFANYSRAARLQHSKTDTLSPIDHCTKMQKLQKQYGDKGDEKRNEQQIGLDDAGIIYNLVGRPGAHG</sequence>
<dbReference type="Proteomes" id="UP000635477">
    <property type="component" value="Unassembled WGS sequence"/>
</dbReference>
<evidence type="ECO:0000313" key="1">
    <source>
        <dbReference type="EMBL" id="KAF4979340.1"/>
    </source>
</evidence>
<dbReference type="AlphaFoldDB" id="A0A8H4XLW8"/>
<proteinExistence type="predicted"/>
<comment type="caution">
    <text evidence="1">The sequence shown here is derived from an EMBL/GenBank/DDBJ whole genome shotgun (WGS) entry which is preliminary data.</text>
</comment>
<reference evidence="1" key="1">
    <citation type="journal article" date="2020" name="BMC Genomics">
        <title>Correction to: Identification and distribution of gene clusters required for synthesis of sphingolipid metabolism inhibitors in diverse species of the filamentous fungus Fusarium.</title>
        <authorList>
            <person name="Kim H.S."/>
            <person name="Lohmar J.M."/>
            <person name="Busman M."/>
            <person name="Brown D.W."/>
            <person name="Naumann T.A."/>
            <person name="Divon H.H."/>
            <person name="Lysoe E."/>
            <person name="Uhlig S."/>
            <person name="Proctor R.H."/>
        </authorList>
    </citation>
    <scope>NUCLEOTIDE SEQUENCE</scope>
    <source>
        <strain evidence="1">NRRL 22465</strain>
    </source>
</reference>